<organism evidence="2 3">
    <name type="scientific">Granulicella mallensis</name>
    <dbReference type="NCBI Taxonomy" id="940614"/>
    <lineage>
        <taxon>Bacteria</taxon>
        <taxon>Pseudomonadati</taxon>
        <taxon>Acidobacteriota</taxon>
        <taxon>Terriglobia</taxon>
        <taxon>Terriglobales</taxon>
        <taxon>Acidobacteriaceae</taxon>
        <taxon>Granulicella</taxon>
    </lineage>
</organism>
<evidence type="ECO:0000313" key="2">
    <source>
        <dbReference type="EMBL" id="MBB5065869.1"/>
    </source>
</evidence>
<proteinExistence type="predicted"/>
<comment type="caution">
    <text evidence="2">The sequence shown here is derived from an EMBL/GenBank/DDBJ whole genome shotgun (WGS) entry which is preliminary data.</text>
</comment>
<dbReference type="AlphaFoldDB" id="A0A7W8EBS4"/>
<reference evidence="2 3" key="1">
    <citation type="submission" date="2020-08" db="EMBL/GenBank/DDBJ databases">
        <title>Genomic Encyclopedia of Type Strains, Phase IV (KMG-V): Genome sequencing to study the core and pangenomes of soil and plant-associated prokaryotes.</title>
        <authorList>
            <person name="Whitman W."/>
        </authorList>
    </citation>
    <scope>NUCLEOTIDE SEQUENCE [LARGE SCALE GENOMIC DNA]</scope>
    <source>
        <strain evidence="2 3">X5P3</strain>
    </source>
</reference>
<evidence type="ECO:0000256" key="1">
    <source>
        <dbReference type="SAM" id="SignalP"/>
    </source>
</evidence>
<dbReference type="EMBL" id="JACHIO010000020">
    <property type="protein sequence ID" value="MBB5065869.1"/>
    <property type="molecule type" value="Genomic_DNA"/>
</dbReference>
<feature type="signal peptide" evidence="1">
    <location>
        <begin position="1"/>
        <end position="23"/>
    </location>
</feature>
<protein>
    <recommendedName>
        <fullName evidence="4">FecR protein domain-containing protein</fullName>
    </recommendedName>
</protein>
<feature type="chain" id="PRO_5030535025" description="FecR protein domain-containing protein" evidence="1">
    <location>
        <begin position="24"/>
        <end position="307"/>
    </location>
</feature>
<evidence type="ECO:0008006" key="4">
    <source>
        <dbReference type="Google" id="ProtNLM"/>
    </source>
</evidence>
<accession>A0A7W8EBS4</accession>
<sequence length="307" mass="31651">MPLTKQSFILMAGVAMLSLPAVAQEVPQTMGSVATHDALVTGGLEVRGEKANLVSNASITAYDRTAPISLQRGGEVLVCSTSQFHLLHSGTGESLLFGLDRGSIEIHSPSQSQDVILTPDLRFTLVTQGQLDLRIRVTGNGDTCVENAGSKAPELQISDVFSSESYRLTAGQHVLFEHGSLREVVDRESSACGCPEAVLPVTEVAAASSGGSTPAAVAAQNPFPTAVSQGLAPPPPPANSAPVGVEHVQVSDSLSYNAGQTTAVAAPAAPPVKTVPVSTVPPPSPPGAGEIFHAVGRFFHKLFHPGS</sequence>
<dbReference type="Proteomes" id="UP000584867">
    <property type="component" value="Unassembled WGS sequence"/>
</dbReference>
<evidence type="ECO:0000313" key="3">
    <source>
        <dbReference type="Proteomes" id="UP000584867"/>
    </source>
</evidence>
<gene>
    <name evidence="2" type="ORF">HDF15_004239</name>
</gene>
<keyword evidence="1" id="KW-0732">Signal</keyword>
<name>A0A7W8EBS4_9BACT</name>
<dbReference type="RefSeq" id="WP_184258927.1">
    <property type="nucleotide sequence ID" value="NZ_JACHIO010000020.1"/>
</dbReference>